<dbReference type="Gene3D" id="2.160.20.160">
    <property type="match status" value="1"/>
</dbReference>
<evidence type="ECO:0000313" key="3">
    <source>
        <dbReference type="EMBL" id="MDR7363327.1"/>
    </source>
</evidence>
<dbReference type="PANTHER" id="PTHR38340:SF1">
    <property type="entry name" value="S-LAYER PROTEIN"/>
    <property type="match status" value="1"/>
</dbReference>
<dbReference type="SUPFAM" id="SSF51120">
    <property type="entry name" value="beta-Roll"/>
    <property type="match status" value="2"/>
</dbReference>
<dbReference type="Proteomes" id="UP001183648">
    <property type="component" value="Unassembled WGS sequence"/>
</dbReference>
<organism evidence="3 4">
    <name type="scientific">Nocardioides marmoribigeumensis</name>
    <dbReference type="NCBI Taxonomy" id="433649"/>
    <lineage>
        <taxon>Bacteria</taxon>
        <taxon>Bacillati</taxon>
        <taxon>Actinomycetota</taxon>
        <taxon>Actinomycetes</taxon>
        <taxon>Propionibacteriales</taxon>
        <taxon>Nocardioidaceae</taxon>
        <taxon>Nocardioides</taxon>
    </lineage>
</organism>
<comment type="subcellular location">
    <subcellularLocation>
        <location evidence="1">Secreted</location>
    </subcellularLocation>
</comment>
<keyword evidence="4" id="KW-1185">Reference proteome</keyword>
<dbReference type="InterPro" id="IPR011049">
    <property type="entry name" value="Serralysin-like_metalloprot_C"/>
</dbReference>
<protein>
    <submittedName>
        <fullName evidence="3">Ca2+-binding RTX toxin-like protein</fullName>
    </submittedName>
</protein>
<dbReference type="RefSeq" id="WP_310303610.1">
    <property type="nucleotide sequence ID" value="NZ_JAVDYG010000001.1"/>
</dbReference>
<dbReference type="PRINTS" id="PR00313">
    <property type="entry name" value="CABNDNGRPT"/>
</dbReference>
<dbReference type="PANTHER" id="PTHR38340">
    <property type="entry name" value="S-LAYER PROTEIN"/>
    <property type="match status" value="1"/>
</dbReference>
<name>A0ABU2BY58_9ACTN</name>
<proteinExistence type="predicted"/>
<dbReference type="EMBL" id="JAVDYG010000001">
    <property type="protein sequence ID" value="MDR7363327.1"/>
    <property type="molecule type" value="Genomic_DNA"/>
</dbReference>
<evidence type="ECO:0000313" key="4">
    <source>
        <dbReference type="Proteomes" id="UP001183648"/>
    </source>
</evidence>
<dbReference type="InterPro" id="IPR050557">
    <property type="entry name" value="RTX_toxin/Mannuronan_C5-epim"/>
</dbReference>
<evidence type="ECO:0000256" key="2">
    <source>
        <dbReference type="ARBA" id="ARBA00022525"/>
    </source>
</evidence>
<evidence type="ECO:0000256" key="1">
    <source>
        <dbReference type="ARBA" id="ARBA00004613"/>
    </source>
</evidence>
<comment type="caution">
    <text evidence="3">The sequence shown here is derived from an EMBL/GenBank/DDBJ whole genome shotgun (WGS) entry which is preliminary data.</text>
</comment>
<dbReference type="Pfam" id="PF00353">
    <property type="entry name" value="HemolysinCabind"/>
    <property type="match status" value="5"/>
</dbReference>
<dbReference type="InterPro" id="IPR001343">
    <property type="entry name" value="Hemolysn_Ca-bd"/>
</dbReference>
<dbReference type="Gene3D" id="2.150.10.10">
    <property type="entry name" value="Serralysin-like metalloprotease, C-terminal"/>
    <property type="match status" value="1"/>
</dbReference>
<sequence>MTFAPSDSIRGPLVVTGRTRFVRDGRESKGGVAMSHSRMLVAGAALVVLSSAWTTPALARTIVGTDGDDVLHGSAGNDAIRGRAGDDRIRSGAGRDRVYAGLGDDLIWTGRGIDRPRGGPGDDVIRSGPGTDVVEGGLGSDHIATGGGADYVDADPISYGPPYERPLDGDDVVFTGDGPDTVRLFTGTNMAHLGAGNDRFSNAFYPSDDTVYLGPGNDTAESEGNGALTVFGGAGRDGLRACGGLLNVDFFGGSGADRFWMECNLGKVRVDGGPGPDQLSLDAVSADDEVIGGDGDDVIRYYQNYDDRDPSGAPLVDCGPGSDSLTIVDLGTPATTPRLSGCETVTVTGPST</sequence>
<accession>A0ABU2BY58</accession>
<gene>
    <name evidence="3" type="ORF">J2S63_002880</name>
</gene>
<reference evidence="3 4" key="1">
    <citation type="submission" date="2023-07" db="EMBL/GenBank/DDBJ databases">
        <title>Sequencing the genomes of 1000 actinobacteria strains.</title>
        <authorList>
            <person name="Klenk H.-P."/>
        </authorList>
    </citation>
    <scope>NUCLEOTIDE SEQUENCE [LARGE SCALE GENOMIC DNA]</scope>
    <source>
        <strain evidence="3 4">DSM 19426</strain>
    </source>
</reference>
<keyword evidence="2" id="KW-0964">Secreted</keyword>